<accession>A0A3A1U3W8</accession>
<organism evidence="5 6">
    <name type="scientific">Amnibacterium setariae</name>
    <dbReference type="NCBI Taxonomy" id="2306585"/>
    <lineage>
        <taxon>Bacteria</taxon>
        <taxon>Bacillati</taxon>
        <taxon>Actinomycetota</taxon>
        <taxon>Actinomycetes</taxon>
        <taxon>Micrococcales</taxon>
        <taxon>Microbacteriaceae</taxon>
        <taxon>Amnibacterium</taxon>
    </lineage>
</organism>
<dbReference type="RefSeq" id="WP_119481382.1">
    <property type="nucleotide sequence ID" value="NZ_QXTG01000001.1"/>
</dbReference>
<dbReference type="Proteomes" id="UP000265742">
    <property type="component" value="Unassembled WGS sequence"/>
</dbReference>
<dbReference type="SUPFAM" id="SSF49452">
    <property type="entry name" value="Starch-binding domain-like"/>
    <property type="match status" value="2"/>
</dbReference>
<keyword evidence="5" id="KW-0121">Carboxypeptidase</keyword>
<dbReference type="AlphaFoldDB" id="A0A3A1U3W8"/>
<evidence type="ECO:0000256" key="2">
    <source>
        <dbReference type="ARBA" id="ARBA00012595"/>
    </source>
</evidence>
<comment type="catalytic activity">
    <reaction evidence="1">
        <text>Endohydrolysis of (1-&gt;4)-alpha-D-glucosidic linkages in polysaccharides containing three or more (1-&gt;4)-alpha-linked D-glucose units.</text>
        <dbReference type="EC" id="3.2.1.1"/>
    </reaction>
</comment>
<dbReference type="GO" id="GO:0005975">
    <property type="term" value="P:carbohydrate metabolic process"/>
    <property type="evidence" value="ECO:0007669"/>
    <property type="project" value="UniProtKB-ARBA"/>
</dbReference>
<dbReference type="GO" id="GO:0004556">
    <property type="term" value="F:alpha-amylase activity"/>
    <property type="evidence" value="ECO:0007669"/>
    <property type="project" value="UniProtKB-EC"/>
</dbReference>
<dbReference type="GO" id="GO:0004180">
    <property type="term" value="F:carboxypeptidase activity"/>
    <property type="evidence" value="ECO:0007669"/>
    <property type="project" value="UniProtKB-KW"/>
</dbReference>
<dbReference type="Gene3D" id="2.60.40.1120">
    <property type="entry name" value="Carboxypeptidase-like, regulatory domain"/>
    <property type="match status" value="2"/>
</dbReference>
<evidence type="ECO:0000256" key="4">
    <source>
        <dbReference type="SAM" id="SignalP"/>
    </source>
</evidence>
<dbReference type="EMBL" id="QXTG01000001">
    <property type="protein sequence ID" value="RIX31020.1"/>
    <property type="molecule type" value="Genomic_DNA"/>
</dbReference>
<dbReference type="Pfam" id="PF13620">
    <property type="entry name" value="CarboxypepD_reg"/>
    <property type="match status" value="2"/>
</dbReference>
<gene>
    <name evidence="5" type="ORF">D1781_06500</name>
</gene>
<comment type="caution">
    <text evidence="5">The sequence shown here is derived from an EMBL/GenBank/DDBJ whole genome shotgun (WGS) entry which is preliminary data.</text>
</comment>
<dbReference type="InterPro" id="IPR013783">
    <property type="entry name" value="Ig-like_fold"/>
</dbReference>
<dbReference type="SUPFAM" id="SSF49478">
    <property type="entry name" value="Cna protein B-type domain"/>
    <property type="match status" value="1"/>
</dbReference>
<dbReference type="InterPro" id="IPR013784">
    <property type="entry name" value="Carb-bd-like_fold"/>
</dbReference>
<evidence type="ECO:0000256" key="1">
    <source>
        <dbReference type="ARBA" id="ARBA00000548"/>
    </source>
</evidence>
<dbReference type="OrthoDB" id="3771655at2"/>
<evidence type="ECO:0000313" key="5">
    <source>
        <dbReference type="EMBL" id="RIX31020.1"/>
    </source>
</evidence>
<keyword evidence="4" id="KW-0732">Signal</keyword>
<evidence type="ECO:0000256" key="3">
    <source>
        <dbReference type="ARBA" id="ARBA00030238"/>
    </source>
</evidence>
<keyword evidence="5" id="KW-0645">Protease</keyword>
<reference evidence="6" key="1">
    <citation type="submission" date="2018-09" db="EMBL/GenBank/DDBJ databases">
        <authorList>
            <person name="Kim I."/>
        </authorList>
    </citation>
    <scope>NUCLEOTIDE SEQUENCE [LARGE SCALE GENOMIC DNA]</scope>
    <source>
        <strain evidence="6">DD4a</strain>
    </source>
</reference>
<feature type="signal peptide" evidence="4">
    <location>
        <begin position="1"/>
        <end position="26"/>
    </location>
</feature>
<dbReference type="EC" id="3.2.1.1" evidence="2"/>
<name>A0A3A1U3W8_9MICO</name>
<proteinExistence type="predicted"/>
<evidence type="ECO:0000313" key="6">
    <source>
        <dbReference type="Proteomes" id="UP000265742"/>
    </source>
</evidence>
<feature type="chain" id="PRO_5017442395" description="alpha-amylase" evidence="4">
    <location>
        <begin position="27"/>
        <end position="572"/>
    </location>
</feature>
<dbReference type="GO" id="GO:0030246">
    <property type="term" value="F:carbohydrate binding"/>
    <property type="evidence" value="ECO:0007669"/>
    <property type="project" value="InterPro"/>
</dbReference>
<protein>
    <recommendedName>
        <fullName evidence="2">alpha-amylase</fullName>
        <ecNumber evidence="2">3.2.1.1</ecNumber>
    </recommendedName>
    <alternativeName>
        <fullName evidence="3">1,4-alpha-D-glucan glucanohydrolase</fullName>
    </alternativeName>
</protein>
<keyword evidence="6" id="KW-1185">Reference proteome</keyword>
<sequence length="572" mass="59282">MRRRTLVPIGSLAAVLLAVPALPAQAAAPEISGTVVLGGTARAGVPVSVSEPGGDVVTTTETEADGRYALPAPAAGTRYIVSVNVRDAATRPRAAVAGYLPTWTGAGPDAVPTAALVEPALATGADRALDVAVPAATRVRGVNAAFAKRDVRLVTLGGRATATTTADAKGAWSFLVAPGSYRIEVVGTVRWLDYRSPAFAVPGGETVVVKSSPVRSGTISGRLTWRGKPVAKVHVWLQGPTRSEEPDDDPVVTDAKGRYRFAGLKPGRFTVRFGNTGAASDRIPYLPAKRERTVRSGRTAVVDAALVRSAVLDGRFDAPAGAKRYVVQIRRGGATGPLVRSTSLPASVRTAKNPVRAAGLRGGTYTVQVVDTTRGTRAAVRTVRLRTGVRTAIGVLRPTKATLSVSGTAPAGAAVRVSEGSFWRTTTADGDGRYAIRGLVPGRYEVTAQVRGHEAVTAKRTVARSTVVDLPIGAAPDVRSGRVTGRFTAGALDVPLAGLTVDGGQELLVRDGRLDEGLSAGAHRFTAVQVLGDRLFPVATPYDLALRDDDRAFTVPDGGTVELGAVALDVTG</sequence>
<keyword evidence="5" id="KW-0378">Hydrolase</keyword>
<dbReference type="Gene3D" id="2.60.40.10">
    <property type="entry name" value="Immunoglobulins"/>
    <property type="match status" value="1"/>
</dbReference>